<dbReference type="SUPFAM" id="SSF56042">
    <property type="entry name" value="PurM C-terminal domain-like"/>
    <property type="match status" value="1"/>
</dbReference>
<dbReference type="AlphaFoldDB" id="D3SLP3"/>
<dbReference type="SUPFAM" id="SSF55326">
    <property type="entry name" value="PurM N-terminal domain-like"/>
    <property type="match status" value="1"/>
</dbReference>
<dbReference type="InterPro" id="IPR011854">
    <property type="entry name" value="HypE"/>
</dbReference>
<dbReference type="InterPro" id="IPR016188">
    <property type="entry name" value="PurM-like_N"/>
</dbReference>
<protein>
    <submittedName>
        <fullName evidence="4">Hydrogenase expression/formation protein HypE</fullName>
    </submittedName>
</protein>
<dbReference type="Gene3D" id="3.30.1330.10">
    <property type="entry name" value="PurM-like, N-terminal domain"/>
    <property type="match status" value="1"/>
</dbReference>
<evidence type="ECO:0000256" key="1">
    <source>
        <dbReference type="ARBA" id="ARBA00006243"/>
    </source>
</evidence>
<reference evidence="5" key="1">
    <citation type="journal article" date="2010" name="Stand. Genomic Sci.">
        <title>Complete genome sequence of Thermocrinis albus type strain (HI 11/12T).</title>
        <authorList>
            <person name="Wirth R."/>
            <person name="Sikorski J."/>
            <person name="Brambilla E."/>
            <person name="Misra M."/>
            <person name="Lapidus A."/>
            <person name="Copeland A."/>
            <person name="Nolan M."/>
            <person name="Lucas S."/>
            <person name="Chen F."/>
            <person name="Tice H."/>
            <person name="Cheng J.F."/>
            <person name="Han C."/>
            <person name="Detter J.C."/>
            <person name="Tapia R."/>
            <person name="Bruce D."/>
            <person name="Goodwin L."/>
            <person name="Pitluck S."/>
            <person name="Pati A."/>
            <person name="Anderson I."/>
            <person name="Ivanova N."/>
            <person name="Mavromatis K."/>
            <person name="Mikhailova N."/>
            <person name="Chen A."/>
            <person name="Palaniappan K."/>
            <person name="Bilek Y."/>
            <person name="Hader T."/>
            <person name="Land M."/>
            <person name="Hauser L."/>
            <person name="Chang Y.J."/>
            <person name="Jeffries C.D."/>
            <person name="Tindall B.J."/>
            <person name="Rohde M."/>
            <person name="Goker M."/>
            <person name="Bristow J."/>
            <person name="Eisen J.A."/>
            <person name="Markowitz V."/>
            <person name="Hugenholtz P."/>
            <person name="Kyrpides N.C."/>
            <person name="Klenk H.P."/>
        </authorList>
    </citation>
    <scope>NUCLEOTIDE SEQUENCE [LARGE SCALE GENOMIC DNA]</scope>
    <source>
        <strain evidence="5">DSM 14484 / JCM 11386 / HI 11/12</strain>
    </source>
</reference>
<evidence type="ECO:0000259" key="3">
    <source>
        <dbReference type="Pfam" id="PF02769"/>
    </source>
</evidence>
<gene>
    <name evidence="4" type="ordered locus">Thal_1041</name>
</gene>
<dbReference type="InterPro" id="IPR036676">
    <property type="entry name" value="PurM-like_C_sf"/>
</dbReference>
<evidence type="ECO:0000313" key="4">
    <source>
        <dbReference type="EMBL" id="ADC89673.1"/>
    </source>
</evidence>
<sequence length="332" mass="35806">MVRELLLAHGNGGEETWTIIKDLFLKYLDDPILSKLEDAAVVPLEGHIAVTTDAFTVSPIFFRGGDIGKLAVCGTVNDLAAMGARPMYMTVSFILEEGMSLEDLETVVRSMGDTARSLGVRVVAGDTKVVPKGTADGVFIVSTGIGRVVYPGLSSHNVRDGDIIIVTGTIGDHGACILAAREGLDFETHLESDCAPLWDMVEALLKEGVEIHAMRDPTRGGLSAVLHEWARASGVSFVVDEQSVPVREEVRGLCEFLGLEPYHLACEGRMVLAVAEESAERVLEILRQHPLGTNAAVIGRAQKGKPQVLLRTAYGTHRFLEPPMGELLPRIC</sequence>
<accession>D3SLP3</accession>
<dbReference type="PIRSF" id="PIRSF005644">
    <property type="entry name" value="Hdrgns_mtr_HypE"/>
    <property type="match status" value="1"/>
</dbReference>
<dbReference type="Pfam" id="PF02769">
    <property type="entry name" value="AIRS_C"/>
    <property type="match status" value="1"/>
</dbReference>
<dbReference type="InterPro" id="IPR010918">
    <property type="entry name" value="PurM-like_C_dom"/>
</dbReference>
<dbReference type="Gene3D" id="3.90.650.10">
    <property type="entry name" value="PurM-like C-terminal domain"/>
    <property type="match status" value="1"/>
</dbReference>
<dbReference type="PANTHER" id="PTHR30303">
    <property type="entry name" value="HYDROGENASE ISOENZYMES FORMATION PROTEIN HYPE"/>
    <property type="match status" value="1"/>
</dbReference>
<dbReference type="KEGG" id="tal:Thal_1041"/>
<evidence type="ECO:0000259" key="2">
    <source>
        <dbReference type="Pfam" id="PF00586"/>
    </source>
</evidence>
<dbReference type="eggNOG" id="COG0309">
    <property type="taxonomic scope" value="Bacteria"/>
</dbReference>
<name>D3SLP3_THEAH</name>
<dbReference type="OrthoDB" id="9801934at2"/>
<dbReference type="NCBIfam" id="TIGR02124">
    <property type="entry name" value="hypE"/>
    <property type="match status" value="1"/>
</dbReference>
<dbReference type="CDD" id="cd02197">
    <property type="entry name" value="HypE"/>
    <property type="match status" value="1"/>
</dbReference>
<organism evidence="4 5">
    <name type="scientific">Thermocrinis albus (strain DSM 14484 / JCM 11386 / HI 11/12)</name>
    <dbReference type="NCBI Taxonomy" id="638303"/>
    <lineage>
        <taxon>Bacteria</taxon>
        <taxon>Pseudomonadati</taxon>
        <taxon>Aquificota</taxon>
        <taxon>Aquificia</taxon>
        <taxon>Aquificales</taxon>
        <taxon>Aquificaceae</taxon>
        <taxon>Thermocrinis</taxon>
    </lineage>
</organism>
<dbReference type="HOGENOM" id="CLU_049733_0_0_0"/>
<comment type="similarity">
    <text evidence="1">Belongs to the HypE family.</text>
</comment>
<dbReference type="STRING" id="638303.Thal_1041"/>
<feature type="domain" description="PurM-like C-terminal" evidence="3">
    <location>
        <begin position="159"/>
        <end position="305"/>
    </location>
</feature>
<dbReference type="Pfam" id="PF00586">
    <property type="entry name" value="AIRS"/>
    <property type="match status" value="1"/>
</dbReference>
<keyword evidence="5" id="KW-1185">Reference proteome</keyword>
<proteinExistence type="inferred from homology"/>
<dbReference type="GO" id="GO:0051604">
    <property type="term" value="P:protein maturation"/>
    <property type="evidence" value="ECO:0007669"/>
    <property type="project" value="TreeGrafter"/>
</dbReference>
<dbReference type="InterPro" id="IPR036921">
    <property type="entry name" value="PurM-like_N_sf"/>
</dbReference>
<dbReference type="PANTHER" id="PTHR30303:SF0">
    <property type="entry name" value="CARBAMOYL DEHYDRATASE HYPE"/>
    <property type="match status" value="1"/>
</dbReference>
<evidence type="ECO:0000313" key="5">
    <source>
        <dbReference type="Proteomes" id="UP000002043"/>
    </source>
</evidence>
<dbReference type="EMBL" id="CP001931">
    <property type="protein sequence ID" value="ADC89673.1"/>
    <property type="molecule type" value="Genomic_DNA"/>
</dbReference>
<dbReference type="Proteomes" id="UP000002043">
    <property type="component" value="Chromosome"/>
</dbReference>
<feature type="domain" description="PurM-like N-terminal" evidence="2">
    <location>
        <begin position="37"/>
        <end position="148"/>
    </location>
</feature>
<dbReference type="RefSeq" id="WP_012992079.1">
    <property type="nucleotide sequence ID" value="NC_013894.1"/>
</dbReference>